<dbReference type="EMBL" id="JACHFW010000036">
    <property type="protein sequence ID" value="MBB5266403.1"/>
    <property type="molecule type" value="Genomic_DNA"/>
</dbReference>
<accession>A0A7W8HEC4</accession>
<comment type="caution">
    <text evidence="2">The sequence shown here is derived from an EMBL/GenBank/DDBJ whole genome shotgun (WGS) entry which is preliminary data.</text>
</comment>
<dbReference type="AlphaFoldDB" id="A0A7W8HEC4"/>
<evidence type="ECO:0000259" key="1">
    <source>
        <dbReference type="Pfam" id="PF16363"/>
    </source>
</evidence>
<reference evidence="2 3" key="1">
    <citation type="submission" date="2020-08" db="EMBL/GenBank/DDBJ databases">
        <title>Genomic Encyclopedia of Type Strains, Phase IV (KMG-IV): sequencing the most valuable type-strain genomes for metagenomic binning, comparative biology and taxonomic classification.</title>
        <authorList>
            <person name="Goeker M."/>
        </authorList>
    </citation>
    <scope>NUCLEOTIDE SEQUENCE [LARGE SCALE GENOMIC DNA]</scope>
    <source>
        <strain evidence="2 3">DSM 106146</strain>
    </source>
</reference>
<dbReference type="SUPFAM" id="SSF51735">
    <property type="entry name" value="NAD(P)-binding Rossmann-fold domains"/>
    <property type="match status" value="1"/>
</dbReference>
<dbReference type="GO" id="GO:0033705">
    <property type="term" value="F:GDP-4-dehydro-6-deoxy-D-mannose reductase activity"/>
    <property type="evidence" value="ECO:0007669"/>
    <property type="project" value="UniProtKB-EC"/>
</dbReference>
<gene>
    <name evidence="2" type="ORF">HNP82_003560</name>
</gene>
<dbReference type="PANTHER" id="PTHR43000">
    <property type="entry name" value="DTDP-D-GLUCOSE 4,6-DEHYDRATASE-RELATED"/>
    <property type="match status" value="1"/>
</dbReference>
<sequence>MRALIIGAAGFVGKYLIQHLHETYDWELYATKLAHETLETDLAAVYDLDILDKENTAEILGGIAPDYIFYLAAQSSVALSWKNPELTVDINIKGCLNLFNVIREIGQHPRILCIGSGEEYGYIRPDQTPVREDTPLNPGNIYAATKACQNMLGAIYARAYGLDIILVRAFNHIGPEQAPIFVVSDFCRQVARIEKLGLEPVIHVGNLEAKRDFTDVRDVVRAYGLLIQHGEKGQTYNIGSGHAIRIRSILDNILKLSTVPITVEVETSRLRPLDIPIIEADISRLQSCVPWKPEIPMDQTLKETLDYWRQEILFNK</sequence>
<dbReference type="Gene3D" id="3.90.25.10">
    <property type="entry name" value="UDP-galactose 4-epimerase, domain 1"/>
    <property type="match status" value="1"/>
</dbReference>
<evidence type="ECO:0000313" key="3">
    <source>
        <dbReference type="Proteomes" id="UP000543642"/>
    </source>
</evidence>
<dbReference type="InterPro" id="IPR016040">
    <property type="entry name" value="NAD(P)-bd_dom"/>
</dbReference>
<dbReference type="Pfam" id="PF16363">
    <property type="entry name" value="GDP_Man_Dehyd"/>
    <property type="match status" value="1"/>
</dbReference>
<proteinExistence type="predicted"/>
<evidence type="ECO:0000313" key="2">
    <source>
        <dbReference type="EMBL" id="MBB5266403.1"/>
    </source>
</evidence>
<dbReference type="Gene3D" id="3.40.50.720">
    <property type="entry name" value="NAD(P)-binding Rossmann-like Domain"/>
    <property type="match status" value="1"/>
</dbReference>
<name>A0A7W8HEC4_9FIRM</name>
<dbReference type="InterPro" id="IPR036291">
    <property type="entry name" value="NAD(P)-bd_dom_sf"/>
</dbReference>
<protein>
    <submittedName>
        <fullName evidence="2">GDP-4-dehydro-6-deoxy-D-mannose reductase</fullName>
        <ecNumber evidence="2">1.1.1.281</ecNumber>
    </submittedName>
</protein>
<dbReference type="RefSeq" id="WP_183776796.1">
    <property type="nucleotide sequence ID" value="NZ_JACHFW010000036.1"/>
</dbReference>
<organism evidence="2 3">
    <name type="scientific">Catenibacillus scindens</name>
    <dbReference type="NCBI Taxonomy" id="673271"/>
    <lineage>
        <taxon>Bacteria</taxon>
        <taxon>Bacillati</taxon>
        <taxon>Bacillota</taxon>
        <taxon>Clostridia</taxon>
        <taxon>Lachnospirales</taxon>
        <taxon>Lachnospiraceae</taxon>
        <taxon>Catenibacillus</taxon>
    </lineage>
</organism>
<dbReference type="EC" id="1.1.1.281" evidence="2"/>
<keyword evidence="3" id="KW-1185">Reference proteome</keyword>
<feature type="domain" description="NAD(P)-binding" evidence="1">
    <location>
        <begin position="4"/>
        <end position="304"/>
    </location>
</feature>
<dbReference type="Proteomes" id="UP000543642">
    <property type="component" value="Unassembled WGS sequence"/>
</dbReference>
<keyword evidence="2" id="KW-0560">Oxidoreductase</keyword>